<dbReference type="Gene3D" id="3.40.109.10">
    <property type="entry name" value="NADH Oxidase"/>
    <property type="match status" value="1"/>
</dbReference>
<dbReference type="OrthoDB" id="8156917at2"/>
<keyword evidence="2" id="KW-1185">Reference proteome</keyword>
<comment type="caution">
    <text evidence="1">The sequence shown here is derived from an EMBL/GenBank/DDBJ whole genome shotgun (WGS) entry which is preliminary data.</text>
</comment>
<dbReference type="GO" id="GO:0016491">
    <property type="term" value="F:oxidoreductase activity"/>
    <property type="evidence" value="ECO:0007669"/>
    <property type="project" value="InterPro"/>
</dbReference>
<name>A0A5N0V2N7_9PSEU</name>
<dbReference type="SUPFAM" id="SSF55469">
    <property type="entry name" value="FMN-dependent nitroreductase-like"/>
    <property type="match status" value="1"/>
</dbReference>
<sequence length="290" mass="31606">MSWSSAERAVLTRAVGEAPSVHNLVPWTAEIRAAGADLYDHAGARRRRHDPAGRDRVISGGAALTNLELALRALGWAPETVLLPDAGRLDLLARVTSPHRHEATPEEVRHYSAIYRRHSYRSPFAVRAIDEQERRRLAAVSDGAMGRILDPAAESAPLAEFLSHAGQAPRDDVAYRRELRAWSSPFGEPHGNSALPWAHLPDTATLAKRLAAEALVLVLTPDDTRRDHLLAGHVMEQIWLAAVARGLAGSVLTRPLRLHQVRAGLAAELGLAGFPQLILRFGYPVTGPRS</sequence>
<dbReference type="AlphaFoldDB" id="A0A5N0V2N7"/>
<gene>
    <name evidence="1" type="ORF">FPZ12_017940</name>
</gene>
<evidence type="ECO:0000313" key="2">
    <source>
        <dbReference type="Proteomes" id="UP000319769"/>
    </source>
</evidence>
<proteinExistence type="predicted"/>
<dbReference type="Proteomes" id="UP000319769">
    <property type="component" value="Unassembled WGS sequence"/>
</dbReference>
<reference evidence="1" key="1">
    <citation type="submission" date="2019-09" db="EMBL/GenBank/DDBJ databases">
        <authorList>
            <person name="Teo W.F.A."/>
            <person name="Duangmal K."/>
        </authorList>
    </citation>
    <scope>NUCLEOTIDE SEQUENCE [LARGE SCALE GENOMIC DNA]</scope>
    <source>
        <strain evidence="1">K81G1</strain>
    </source>
</reference>
<dbReference type="InterPro" id="IPR000415">
    <property type="entry name" value="Nitroreductase-like"/>
</dbReference>
<accession>A0A5N0V2N7</accession>
<protein>
    <submittedName>
        <fullName evidence="1">Uncharacterized protein</fullName>
    </submittedName>
</protein>
<evidence type="ECO:0000313" key="1">
    <source>
        <dbReference type="EMBL" id="KAA9160275.1"/>
    </source>
</evidence>
<organism evidence="1 2">
    <name type="scientific">Amycolatopsis acidicola</name>
    <dbReference type="NCBI Taxonomy" id="2596893"/>
    <lineage>
        <taxon>Bacteria</taxon>
        <taxon>Bacillati</taxon>
        <taxon>Actinomycetota</taxon>
        <taxon>Actinomycetes</taxon>
        <taxon>Pseudonocardiales</taxon>
        <taxon>Pseudonocardiaceae</taxon>
        <taxon>Amycolatopsis</taxon>
    </lineage>
</organism>
<dbReference type="EMBL" id="VMNW02000023">
    <property type="protein sequence ID" value="KAA9160275.1"/>
    <property type="molecule type" value="Genomic_DNA"/>
</dbReference>